<keyword evidence="6" id="KW-0813">Transport</keyword>
<dbReference type="EMBL" id="OV725082">
    <property type="protein sequence ID" value="CAH1406087.1"/>
    <property type="molecule type" value="Genomic_DNA"/>
</dbReference>
<comment type="subcellular location">
    <subcellularLocation>
        <location evidence="2">Mitochondrion inner membrane</location>
        <topology evidence="2">Single-pass membrane protein</topology>
    </subcellularLocation>
</comment>
<evidence type="ECO:0000256" key="7">
    <source>
        <dbReference type="ARBA" id="ARBA00022660"/>
    </source>
</evidence>
<comment type="similarity">
    <text evidence="3">Belongs to the complex I NDUFB5 subunit family.</text>
</comment>
<evidence type="ECO:0000256" key="6">
    <source>
        <dbReference type="ARBA" id="ARBA00022448"/>
    </source>
</evidence>
<dbReference type="PANTHER" id="PTHR13178">
    <property type="entry name" value="NADH-UBIQUINONE OXIDOREDUCTASE SGDH SUBUNIT"/>
    <property type="match status" value="1"/>
</dbReference>
<comment type="function">
    <text evidence="1">Accessory subunit of the mitochondrial membrane respiratory chain NADH dehydrogenase (Complex I), that is believed not to be involved in catalysis. Complex I functions in the transfer of electrons from NADH to the respiratory chain. The immediate electron acceptor for the enzyme is believed to be ubiquinone.</text>
</comment>
<evidence type="ECO:0000256" key="13">
    <source>
        <dbReference type="ARBA" id="ARBA00023128"/>
    </source>
</evidence>
<comment type="subunit">
    <text evidence="4">Complex I is composed of 45 different subunits.</text>
</comment>
<evidence type="ECO:0000256" key="11">
    <source>
        <dbReference type="ARBA" id="ARBA00022982"/>
    </source>
</evidence>
<evidence type="ECO:0000256" key="2">
    <source>
        <dbReference type="ARBA" id="ARBA00004434"/>
    </source>
</evidence>
<evidence type="ECO:0000256" key="16">
    <source>
        <dbReference type="ARBA" id="ARBA00032550"/>
    </source>
</evidence>
<keyword evidence="12 17" id="KW-1133">Transmembrane helix</keyword>
<keyword evidence="19" id="KW-1185">Reference proteome</keyword>
<evidence type="ECO:0000256" key="14">
    <source>
        <dbReference type="ARBA" id="ARBA00023136"/>
    </source>
</evidence>
<reference evidence="18" key="1">
    <citation type="submission" date="2022-01" db="EMBL/GenBank/DDBJ databases">
        <authorList>
            <person name="King R."/>
        </authorList>
    </citation>
    <scope>NUCLEOTIDE SEQUENCE</scope>
</reference>
<dbReference type="Proteomes" id="UP001152798">
    <property type="component" value="Chromosome 6"/>
</dbReference>
<protein>
    <recommendedName>
        <fullName evidence="5">NADH dehydrogenase [ubiquinone] 1 beta subcomplex subunit 5, mitochondrial</fullName>
    </recommendedName>
    <alternativeName>
        <fullName evidence="16">Complex I-SGDH</fullName>
    </alternativeName>
    <alternativeName>
        <fullName evidence="15">NADH-ubiquinone oxidoreductase SGDH subunit</fullName>
    </alternativeName>
</protein>
<keyword evidence="11" id="KW-0249">Electron transport</keyword>
<keyword evidence="9" id="KW-0999">Mitochondrion inner membrane</keyword>
<evidence type="ECO:0000256" key="15">
    <source>
        <dbReference type="ARBA" id="ARBA00032395"/>
    </source>
</evidence>
<evidence type="ECO:0000256" key="12">
    <source>
        <dbReference type="ARBA" id="ARBA00022989"/>
    </source>
</evidence>
<evidence type="ECO:0000256" key="1">
    <source>
        <dbReference type="ARBA" id="ARBA00003195"/>
    </source>
</evidence>
<evidence type="ECO:0000256" key="17">
    <source>
        <dbReference type="SAM" id="Phobius"/>
    </source>
</evidence>
<evidence type="ECO:0000313" key="18">
    <source>
        <dbReference type="EMBL" id="CAH1406087.1"/>
    </source>
</evidence>
<dbReference type="GO" id="GO:0005743">
    <property type="term" value="C:mitochondrial inner membrane"/>
    <property type="evidence" value="ECO:0007669"/>
    <property type="project" value="UniProtKB-SubCell"/>
</dbReference>
<proteinExistence type="inferred from homology"/>
<keyword evidence="7" id="KW-0679">Respiratory chain</keyword>
<keyword evidence="13" id="KW-0496">Mitochondrion</keyword>
<dbReference type="Pfam" id="PF09781">
    <property type="entry name" value="NDUF_B5"/>
    <property type="match status" value="1"/>
</dbReference>
<keyword evidence="8 17" id="KW-0812">Transmembrane</keyword>
<dbReference type="InterPro" id="IPR019173">
    <property type="entry name" value="NADH_UbQ_OxRdtase_B5_su"/>
</dbReference>
<evidence type="ECO:0000256" key="8">
    <source>
        <dbReference type="ARBA" id="ARBA00022692"/>
    </source>
</evidence>
<evidence type="ECO:0000256" key="3">
    <source>
        <dbReference type="ARBA" id="ARBA00007152"/>
    </source>
</evidence>
<evidence type="ECO:0000256" key="5">
    <source>
        <dbReference type="ARBA" id="ARBA00015175"/>
    </source>
</evidence>
<evidence type="ECO:0000313" key="19">
    <source>
        <dbReference type="Proteomes" id="UP001152798"/>
    </source>
</evidence>
<dbReference type="OrthoDB" id="9995605at2759"/>
<evidence type="ECO:0000256" key="9">
    <source>
        <dbReference type="ARBA" id="ARBA00022792"/>
    </source>
</evidence>
<organism evidence="18 19">
    <name type="scientific">Nezara viridula</name>
    <name type="common">Southern green stink bug</name>
    <name type="synonym">Cimex viridulus</name>
    <dbReference type="NCBI Taxonomy" id="85310"/>
    <lineage>
        <taxon>Eukaryota</taxon>
        <taxon>Metazoa</taxon>
        <taxon>Ecdysozoa</taxon>
        <taxon>Arthropoda</taxon>
        <taxon>Hexapoda</taxon>
        <taxon>Insecta</taxon>
        <taxon>Pterygota</taxon>
        <taxon>Neoptera</taxon>
        <taxon>Paraneoptera</taxon>
        <taxon>Hemiptera</taxon>
        <taxon>Heteroptera</taxon>
        <taxon>Panheteroptera</taxon>
        <taxon>Pentatomomorpha</taxon>
        <taxon>Pentatomoidea</taxon>
        <taxon>Pentatomidae</taxon>
        <taxon>Pentatominae</taxon>
        <taxon>Nezara</taxon>
    </lineage>
</organism>
<accession>A0A9P0HQV4</accession>
<keyword evidence="10" id="KW-0809">Transit peptide</keyword>
<dbReference type="PANTHER" id="PTHR13178:SF0">
    <property type="entry name" value="NADH DEHYDROGENASE [UBIQUINONE] 1 BETA SUBCOMPLEX SUBUNIT 5, MITOCHONDRIAL"/>
    <property type="match status" value="1"/>
</dbReference>
<sequence length="188" mass="22469">MAVWSSLRTSINRLLINGTRNVPCQQRFMSGDHGHHKVMEIRATRFQWQKMKDLFHFYLMLGIIPVGLLIFCSNVFIGPSTLREIPEDYTPQHWEYYRHPITRFLARYVYNSHQLEYEKTLHRLYEQDEKQKIRKLQSKVLDLMYKNKDYQAYYYVPVDGKYHRIVRQESEEIAKVGGFVAPKLGPPV</sequence>
<keyword evidence="14 17" id="KW-0472">Membrane</keyword>
<evidence type="ECO:0000256" key="4">
    <source>
        <dbReference type="ARBA" id="ARBA00011533"/>
    </source>
</evidence>
<dbReference type="AlphaFoldDB" id="A0A9P0HQV4"/>
<feature type="transmembrane region" description="Helical" evidence="17">
    <location>
        <begin position="55"/>
        <end position="77"/>
    </location>
</feature>
<gene>
    <name evidence="18" type="ORF">NEZAVI_LOCUS14112</name>
</gene>
<name>A0A9P0HQV4_NEZVI</name>
<evidence type="ECO:0000256" key="10">
    <source>
        <dbReference type="ARBA" id="ARBA00022946"/>
    </source>
</evidence>